<dbReference type="RefSeq" id="YP_009480944.1">
    <property type="nucleotide sequence ID" value="NC_037665.1"/>
</dbReference>
<accession>A0A2U7UEQ9</accession>
<dbReference type="PROSITE" id="PS50297">
    <property type="entry name" value="ANK_REP_REGION"/>
    <property type="match status" value="2"/>
</dbReference>
<keyword evidence="1" id="KW-0677">Repeat</keyword>
<dbReference type="PANTHER" id="PTHR24198:SF165">
    <property type="entry name" value="ANKYRIN REPEAT-CONTAINING PROTEIN-RELATED"/>
    <property type="match status" value="1"/>
</dbReference>
<keyword evidence="2" id="KW-0040">ANK repeat</keyword>
<dbReference type="EMBL" id="MG011691">
    <property type="protein sequence ID" value="AVK76948.1"/>
    <property type="molecule type" value="Genomic_DNA"/>
</dbReference>
<gene>
    <name evidence="3" type="ORF">pmac_cds_260</name>
</gene>
<dbReference type="Gene3D" id="1.25.40.20">
    <property type="entry name" value="Ankyrin repeat-containing domain"/>
    <property type="match status" value="2"/>
</dbReference>
<evidence type="ECO:0000256" key="1">
    <source>
        <dbReference type="ARBA" id="ARBA00022737"/>
    </source>
</evidence>
<dbReference type="KEGG" id="vg:36841403"/>
<dbReference type="InterPro" id="IPR036770">
    <property type="entry name" value="Ankyrin_rpt-contain_sf"/>
</dbReference>
<name>A0A2U7UEQ9_9VIRU</name>
<dbReference type="PANTHER" id="PTHR24198">
    <property type="entry name" value="ANKYRIN REPEAT AND PROTEIN KINASE DOMAIN-CONTAINING PROTEIN"/>
    <property type="match status" value="1"/>
</dbReference>
<dbReference type="InterPro" id="IPR002110">
    <property type="entry name" value="Ankyrin_rpt"/>
</dbReference>
<dbReference type="SUPFAM" id="SSF48403">
    <property type="entry name" value="Ankyrin repeat"/>
    <property type="match status" value="1"/>
</dbReference>
<protein>
    <submittedName>
        <fullName evidence="3">Ankyrin repeat domain containing protein</fullName>
    </submittedName>
</protein>
<dbReference type="PROSITE" id="PS50088">
    <property type="entry name" value="ANK_REPEAT"/>
    <property type="match status" value="2"/>
</dbReference>
<dbReference type="Pfam" id="PF12796">
    <property type="entry name" value="Ank_2"/>
    <property type="match status" value="1"/>
</dbReference>
<dbReference type="SMART" id="SM00248">
    <property type="entry name" value="ANK"/>
    <property type="match status" value="3"/>
</dbReference>
<dbReference type="GeneID" id="36841403"/>
<evidence type="ECO:0000313" key="3">
    <source>
        <dbReference type="EMBL" id="AVK76948.1"/>
    </source>
</evidence>
<dbReference type="Proteomes" id="UP000249758">
    <property type="component" value="Segment"/>
</dbReference>
<reference evidence="3" key="1">
    <citation type="journal article" date="2018" name="Nat. Commun.">
        <title>Diversity and evolution of the emerging Pandoraviridae family.</title>
        <authorList>
            <person name="Legendre M."/>
            <person name="Fabre E."/>
            <person name="Poirot O."/>
            <person name="Jeudy S."/>
            <person name="Lartigue A."/>
            <person name="Alempic J.M."/>
            <person name="Beucher L."/>
            <person name="Philippe N."/>
            <person name="Bertaux L."/>
            <person name="Christo-Foroux E."/>
            <person name="Labadie K."/>
            <person name="Coute Y."/>
            <person name="Abergel C."/>
            <person name="Claverie J.M."/>
        </authorList>
    </citation>
    <scope>NUCLEOTIDE SEQUENCE [LARGE SCALE GENOMIC DNA]</scope>
    <source>
        <strain evidence="3">Macleodensis</strain>
    </source>
</reference>
<evidence type="ECO:0000256" key="2">
    <source>
        <dbReference type="ARBA" id="ARBA00023043"/>
    </source>
</evidence>
<sequence>MDAQLLQHLQRLTGGAGGLVPPADDTTPLLAVVTKWYRGPHLQTKLIGKIRKCLDAHPAMDLDARGAQGKTALCCLVEARHNAAARFLIERGADPLLTDTDGHSALTLAMAGTSGQEGVGTSFFLAWALRAARQRSPEAAAAVQRMLDCHILPEGAPGADNSPSLLEAAIVTETCSDALVGLLLDCGASVDGKDDARRAPLHLAANKRRAGVVSMLLERGATVDAVSPIDGATPLLVAVIREDADSMGLLLRAGADPKARMATDVGPHGNPAWAGKDACDLAHMSANSVLAEMLRAWTPQTVPTTATAP</sequence>
<dbReference type="Pfam" id="PF00023">
    <property type="entry name" value="Ank"/>
    <property type="match status" value="1"/>
</dbReference>
<proteinExistence type="predicted"/>
<organism evidence="3">
    <name type="scientific">Pandoravirus macleodensis</name>
    <dbReference type="NCBI Taxonomy" id="2107707"/>
    <lineage>
        <taxon>Viruses</taxon>
        <taxon>Pandoravirus</taxon>
    </lineage>
</organism>